<dbReference type="EMBL" id="JANBTW010000001">
    <property type="protein sequence ID" value="KAJ2681218.1"/>
    <property type="molecule type" value="Genomic_DNA"/>
</dbReference>
<dbReference type="Gene3D" id="3.30.559.10">
    <property type="entry name" value="Chloramphenicol acetyltransferase-like domain"/>
    <property type="match status" value="2"/>
</dbReference>
<accession>A0A9W8G918</accession>
<dbReference type="Proteomes" id="UP001151518">
    <property type="component" value="Unassembled WGS sequence"/>
</dbReference>
<dbReference type="InterPro" id="IPR050317">
    <property type="entry name" value="Plant_Fungal_Acyltransferase"/>
</dbReference>
<keyword evidence="1" id="KW-0808">Transferase</keyword>
<dbReference type="InterPro" id="IPR023213">
    <property type="entry name" value="CAT-like_dom_sf"/>
</dbReference>
<evidence type="ECO:0000256" key="1">
    <source>
        <dbReference type="ARBA" id="ARBA00022679"/>
    </source>
</evidence>
<dbReference type="PANTHER" id="PTHR31642">
    <property type="entry name" value="TRICHOTHECENE 3-O-ACETYLTRANSFERASE"/>
    <property type="match status" value="1"/>
</dbReference>
<evidence type="ECO:0000313" key="3">
    <source>
        <dbReference type="Proteomes" id="UP001151518"/>
    </source>
</evidence>
<name>A0A9W8G918_9FUNG</name>
<dbReference type="GO" id="GO:0016747">
    <property type="term" value="F:acyltransferase activity, transferring groups other than amino-acyl groups"/>
    <property type="evidence" value="ECO:0007669"/>
    <property type="project" value="TreeGrafter"/>
</dbReference>
<evidence type="ECO:0000313" key="2">
    <source>
        <dbReference type="EMBL" id="KAJ2681218.1"/>
    </source>
</evidence>
<sequence>MEHFKETVKPQTLLLNCLDGYPAYCTIPLYLYYGNADNSSQFMPQALLKDSFFIALEEFPFLAGHLRMKSGGTNAHIEVEPNNLNIPEYSEIDSDIHFSNLQASKFCWGALPNEIAHPPYIARSDKSDIIKLARISIVRLKDNSGLILLVNISHAVVDAHGCCAFLKHWAQICRKLASKASDNESSNSINSSSSSDISIQHERNYLQSMLPEKEQPLDQTTSTILENKTLTSSLLSKLSPRKRGAILDCGAAFISPESHIFYLSCQTLSALKKAASANSATTDLRISDNDIITAILSMVFIQCSNSQTTKLKQKISSGLSKCLPFSKGSTPKPYLLSIAVDCRFRLGNPEMTKYTGNCIITRVLSLSQQQLLSAIDENTIAACAAYVRRSVNDTNSRYVRRYVSIGESAPDFFLRLIAYMIYVPTRFCVSNQARMDYYNIDFGSGFPVWISPPKVYVPGYASVLPTRTSDGGCYVYLSVKKDAMARVLQHTFWQSIAELVY</sequence>
<gene>
    <name evidence="2" type="ORF">GGI25_000173</name>
</gene>
<dbReference type="GO" id="GO:0044550">
    <property type="term" value="P:secondary metabolite biosynthetic process"/>
    <property type="evidence" value="ECO:0007669"/>
    <property type="project" value="TreeGrafter"/>
</dbReference>
<protein>
    <submittedName>
        <fullName evidence="2">Uncharacterized protein</fullName>
    </submittedName>
</protein>
<proteinExistence type="predicted"/>
<dbReference type="AlphaFoldDB" id="A0A9W8G918"/>
<dbReference type="OrthoDB" id="1862401at2759"/>
<comment type="caution">
    <text evidence="2">The sequence shown here is derived from an EMBL/GenBank/DDBJ whole genome shotgun (WGS) entry which is preliminary data.</text>
</comment>
<dbReference type="Pfam" id="PF02458">
    <property type="entry name" value="Transferase"/>
    <property type="match status" value="1"/>
</dbReference>
<dbReference type="PANTHER" id="PTHR31642:SF310">
    <property type="entry name" value="FATTY ALCOHOL:CAFFEOYL-COA ACYLTRANSFERASE"/>
    <property type="match status" value="1"/>
</dbReference>
<organism evidence="2 3">
    <name type="scientific">Coemansia spiralis</name>
    <dbReference type="NCBI Taxonomy" id="417178"/>
    <lineage>
        <taxon>Eukaryota</taxon>
        <taxon>Fungi</taxon>
        <taxon>Fungi incertae sedis</taxon>
        <taxon>Zoopagomycota</taxon>
        <taxon>Kickxellomycotina</taxon>
        <taxon>Kickxellomycetes</taxon>
        <taxon>Kickxellales</taxon>
        <taxon>Kickxellaceae</taxon>
        <taxon>Coemansia</taxon>
    </lineage>
</organism>
<reference evidence="2" key="1">
    <citation type="submission" date="2022-07" db="EMBL/GenBank/DDBJ databases">
        <title>Phylogenomic reconstructions and comparative analyses of Kickxellomycotina fungi.</title>
        <authorList>
            <person name="Reynolds N.K."/>
            <person name="Stajich J.E."/>
            <person name="Barry K."/>
            <person name="Grigoriev I.V."/>
            <person name="Crous P."/>
            <person name="Smith M.E."/>
        </authorList>
    </citation>
    <scope>NUCLEOTIDE SEQUENCE</scope>
    <source>
        <strain evidence="2">NRRL 3115</strain>
    </source>
</reference>